<dbReference type="Proteomes" id="UP000256710">
    <property type="component" value="Unassembled WGS sequence"/>
</dbReference>
<evidence type="ECO:0000313" key="4">
    <source>
        <dbReference type="Proteomes" id="UP000256710"/>
    </source>
</evidence>
<dbReference type="EMBL" id="OFTC01000009">
    <property type="protein sequence ID" value="SOZ35222.1"/>
    <property type="molecule type" value="Genomic_DNA"/>
</dbReference>
<name>A0A375HAD0_9BURK</name>
<proteinExistence type="predicted"/>
<gene>
    <name evidence="1" type="ORF">CBM2605_A170141</name>
    <name evidence="2" type="ORF">CBM2607_12110</name>
</gene>
<reference evidence="3 4" key="1">
    <citation type="submission" date="2018-01" db="EMBL/GenBank/DDBJ databases">
        <authorList>
            <person name="Clerissi C."/>
        </authorList>
    </citation>
    <scope>NUCLEOTIDE SEQUENCE [LARGE SCALE GENOMIC DNA]</scope>
    <source>
        <strain evidence="1">Cupriavidus taiwanensis STM 6082</strain>
        <strain evidence="2">Cupriavidus taiwanensis STM 6160</strain>
    </source>
</reference>
<dbReference type="Proteomes" id="UP000255168">
    <property type="component" value="Chromosome I"/>
</dbReference>
<keyword evidence="4" id="KW-1185">Reference proteome</keyword>
<evidence type="ECO:0000313" key="1">
    <source>
        <dbReference type="EMBL" id="SOZ35222.1"/>
    </source>
</evidence>
<protein>
    <submittedName>
        <fullName evidence="2">Uncharacterized protein</fullName>
    </submittedName>
</protein>
<evidence type="ECO:0000313" key="2">
    <source>
        <dbReference type="EMBL" id="SPD47170.1"/>
    </source>
</evidence>
<organism evidence="2 3">
    <name type="scientific">Cupriavidus neocaledonicus</name>
    <dbReference type="NCBI Taxonomy" id="1040979"/>
    <lineage>
        <taxon>Bacteria</taxon>
        <taxon>Pseudomonadati</taxon>
        <taxon>Pseudomonadota</taxon>
        <taxon>Betaproteobacteria</taxon>
        <taxon>Burkholderiales</taxon>
        <taxon>Burkholderiaceae</taxon>
        <taxon>Cupriavidus</taxon>
    </lineage>
</organism>
<sequence length="112" mass="13477">MGPRRVDHRRRRPDRPLNQIVVRLLRIRLTRMELSRACVSYREKPTLIKRNPCYPYRREDLRSFPAQLALSGLVRRPSHAAPWWCRLRKRLRWLPRVVCDPLTGQAVSRKVE</sequence>
<dbReference type="EMBL" id="LT984806">
    <property type="protein sequence ID" value="SPD47170.1"/>
    <property type="molecule type" value="Genomic_DNA"/>
</dbReference>
<evidence type="ECO:0000313" key="3">
    <source>
        <dbReference type="Proteomes" id="UP000255168"/>
    </source>
</evidence>
<accession>A0A375HAD0</accession>
<dbReference type="AlphaFoldDB" id="A0A375HAD0"/>